<keyword evidence="1" id="KW-0812">Transmembrane</keyword>
<keyword evidence="3" id="KW-1185">Reference proteome</keyword>
<dbReference type="InterPro" id="IPR021913">
    <property type="entry name" value="DUF3526"/>
</dbReference>
<protein>
    <submittedName>
        <fullName evidence="2">ABC-2 type transport system permease protein</fullName>
    </submittedName>
</protein>
<dbReference type="Proteomes" id="UP000199462">
    <property type="component" value="Unassembled WGS sequence"/>
</dbReference>
<feature type="transmembrane region" description="Helical" evidence="1">
    <location>
        <begin position="234"/>
        <end position="255"/>
    </location>
</feature>
<feature type="transmembrane region" description="Helical" evidence="1">
    <location>
        <begin position="128"/>
        <end position="148"/>
    </location>
</feature>
<evidence type="ECO:0000313" key="2">
    <source>
        <dbReference type="EMBL" id="SFR73207.1"/>
    </source>
</evidence>
<feature type="transmembrane region" description="Helical" evidence="1">
    <location>
        <begin position="205"/>
        <end position="227"/>
    </location>
</feature>
<feature type="transmembrane region" description="Helical" evidence="1">
    <location>
        <begin position="12"/>
        <end position="32"/>
    </location>
</feature>
<gene>
    <name evidence="2" type="ORF">SAMN04488010_2215</name>
</gene>
<dbReference type="STRING" id="440514.SAMN04488010_2215"/>
<organism evidence="2 3">
    <name type="scientific">Maribacter stanieri</name>
    <dbReference type="NCBI Taxonomy" id="440514"/>
    <lineage>
        <taxon>Bacteria</taxon>
        <taxon>Pseudomonadati</taxon>
        <taxon>Bacteroidota</taxon>
        <taxon>Flavobacteriia</taxon>
        <taxon>Flavobacteriales</taxon>
        <taxon>Flavobacteriaceae</taxon>
        <taxon>Maribacter</taxon>
    </lineage>
</organism>
<sequence length="446" mass="51890">MYRLLFKSFFRTKIFLVGLILLMTVGVIGILIGKQYLVKQEKTISAAQEFQEESIKRNINYHKDDLGLLLYYLRFTLIKKPANISAISIGQSDVNPLMQAVTIRGLEGQKYDTDFENPSLLMSGNLDLSFVIIYLFPLVLIAMTFNLYSEEKELGTWRILASQTAKRANFLLKKLVVRILFVFTVLIVLLFMASAILDIPMNQNFWALFLQSLLYITFWSVLCLWMISLQKKSSFNALALISIWVVLTILIPAMVNSYVINKYQVPEALHAMVEQRDGYHEKWDLEKDVTMTGFYEAYPQYKNYQVPQDKFSWIWYYGMQHMGDLAAKETSAQMTEKIMLRNNLSEKFALFVPTMHAQLSFNTLAGTDMISHINFLKALTEFHENLRLGFYTKIFDNKTADAVNWQEHEAKYYAINRDFNWFYIILPTLMVTLVIGVFGMWNLQKL</sequence>
<evidence type="ECO:0000256" key="1">
    <source>
        <dbReference type="SAM" id="Phobius"/>
    </source>
</evidence>
<dbReference type="RefSeq" id="WP_091903085.1">
    <property type="nucleotide sequence ID" value="NZ_FOYX01000002.1"/>
</dbReference>
<reference evidence="3" key="1">
    <citation type="submission" date="2016-10" db="EMBL/GenBank/DDBJ databases">
        <authorList>
            <person name="Varghese N."/>
            <person name="Submissions S."/>
        </authorList>
    </citation>
    <scope>NUCLEOTIDE SEQUENCE [LARGE SCALE GENOMIC DNA]</scope>
    <source>
        <strain evidence="3">DSM 19891</strain>
    </source>
</reference>
<dbReference type="EMBL" id="FOYX01000002">
    <property type="protein sequence ID" value="SFR73207.1"/>
    <property type="molecule type" value="Genomic_DNA"/>
</dbReference>
<dbReference type="PANTHER" id="PTHR43471:SF1">
    <property type="entry name" value="ABC TRANSPORTER PERMEASE PROTEIN NOSY-RELATED"/>
    <property type="match status" value="1"/>
</dbReference>
<dbReference type="PANTHER" id="PTHR43471">
    <property type="entry name" value="ABC TRANSPORTER PERMEASE"/>
    <property type="match status" value="1"/>
</dbReference>
<evidence type="ECO:0000313" key="3">
    <source>
        <dbReference type="Proteomes" id="UP000199462"/>
    </source>
</evidence>
<proteinExistence type="predicted"/>
<name>A0A1I6J2Q6_9FLAO</name>
<accession>A0A1I6J2Q6</accession>
<feature type="transmembrane region" description="Helical" evidence="1">
    <location>
        <begin position="421"/>
        <end position="443"/>
    </location>
</feature>
<keyword evidence="1" id="KW-0472">Membrane</keyword>
<dbReference type="Pfam" id="PF12040">
    <property type="entry name" value="DUF3526"/>
    <property type="match status" value="1"/>
</dbReference>
<keyword evidence="1" id="KW-1133">Transmembrane helix</keyword>
<feature type="transmembrane region" description="Helical" evidence="1">
    <location>
        <begin position="175"/>
        <end position="199"/>
    </location>
</feature>
<dbReference type="AlphaFoldDB" id="A0A1I6J2Q6"/>